<dbReference type="EMBL" id="VHII01000005">
    <property type="protein sequence ID" value="KAF1390929.1"/>
    <property type="molecule type" value="Genomic_DNA"/>
</dbReference>
<accession>A0A6A5FG70</accession>
<keyword evidence="2" id="KW-1185">Reference proteome</keyword>
<protein>
    <submittedName>
        <fullName evidence="1">Uncharacterized protein</fullName>
    </submittedName>
</protein>
<proteinExistence type="predicted"/>
<sequence length="151" mass="17263">MEDFVKLKLTERQLLELIDTFAGSKDYIALMVLPGLIPPAVFRMGRKTVRTTVSDAMKTFINLKPVGWWSTFRQQTRPYPYTLVLGGEERCSQAFTVPSGPALEHDRVVQAVHVCFKCLLVFDINFPKQCFSAWLFLKKGLSMEWGRGDWG</sequence>
<name>A0A6A5FG70_PERFL</name>
<evidence type="ECO:0000313" key="2">
    <source>
        <dbReference type="Proteomes" id="UP000465112"/>
    </source>
</evidence>
<evidence type="ECO:0000313" key="1">
    <source>
        <dbReference type="EMBL" id="KAF1390929.1"/>
    </source>
</evidence>
<dbReference type="Proteomes" id="UP000465112">
    <property type="component" value="Chromosome 5"/>
</dbReference>
<gene>
    <name evidence="1" type="ORF">PFLUV_G00063210</name>
</gene>
<reference evidence="1 2" key="1">
    <citation type="submission" date="2019-06" db="EMBL/GenBank/DDBJ databases">
        <title>A chromosome-scale genome assembly of the European perch, Perca fluviatilis.</title>
        <authorList>
            <person name="Roques C."/>
            <person name="Zahm M."/>
            <person name="Cabau C."/>
            <person name="Klopp C."/>
            <person name="Bouchez O."/>
            <person name="Donnadieu C."/>
            <person name="Kuhl H."/>
            <person name="Gislard M."/>
            <person name="Guendouz S."/>
            <person name="Journot L."/>
            <person name="Haffray P."/>
            <person name="Bestin A."/>
            <person name="Morvezen R."/>
            <person name="Feron R."/>
            <person name="Wen M."/>
            <person name="Jouanno E."/>
            <person name="Herpin A."/>
            <person name="Schartl M."/>
            <person name="Postlethwait J."/>
            <person name="Schaerlinger B."/>
            <person name="Chardard D."/>
            <person name="Lecocq T."/>
            <person name="Poncet C."/>
            <person name="Jaffrelo L."/>
            <person name="Lampietro C."/>
            <person name="Guiguen Y."/>
        </authorList>
    </citation>
    <scope>NUCLEOTIDE SEQUENCE [LARGE SCALE GENOMIC DNA]</scope>
    <source>
        <tissue evidence="1">Blood</tissue>
    </source>
</reference>
<comment type="caution">
    <text evidence="1">The sequence shown here is derived from an EMBL/GenBank/DDBJ whole genome shotgun (WGS) entry which is preliminary data.</text>
</comment>
<organism evidence="1 2">
    <name type="scientific">Perca fluviatilis</name>
    <name type="common">European perch</name>
    <dbReference type="NCBI Taxonomy" id="8168"/>
    <lineage>
        <taxon>Eukaryota</taxon>
        <taxon>Metazoa</taxon>
        <taxon>Chordata</taxon>
        <taxon>Craniata</taxon>
        <taxon>Vertebrata</taxon>
        <taxon>Euteleostomi</taxon>
        <taxon>Actinopterygii</taxon>
        <taxon>Neopterygii</taxon>
        <taxon>Teleostei</taxon>
        <taxon>Neoteleostei</taxon>
        <taxon>Acanthomorphata</taxon>
        <taxon>Eupercaria</taxon>
        <taxon>Perciformes</taxon>
        <taxon>Percoidei</taxon>
        <taxon>Percidae</taxon>
        <taxon>Percinae</taxon>
        <taxon>Perca</taxon>
    </lineage>
</organism>
<dbReference type="AlphaFoldDB" id="A0A6A5FG70"/>